<dbReference type="OrthoDB" id="286814at2759"/>
<dbReference type="GO" id="GO:0005634">
    <property type="term" value="C:nucleus"/>
    <property type="evidence" value="ECO:0007669"/>
    <property type="project" value="TreeGrafter"/>
</dbReference>
<proteinExistence type="predicted"/>
<dbReference type="CDD" id="cd20557">
    <property type="entry name" value="CYCLIN_ScPCL1-like"/>
    <property type="match status" value="1"/>
</dbReference>
<evidence type="ECO:0000313" key="2">
    <source>
        <dbReference type="EMBL" id="KAF9475936.1"/>
    </source>
</evidence>
<dbReference type="GO" id="GO:0000307">
    <property type="term" value="C:cyclin-dependent protein kinase holoenzyme complex"/>
    <property type="evidence" value="ECO:0007669"/>
    <property type="project" value="TreeGrafter"/>
</dbReference>
<feature type="region of interest" description="Disordered" evidence="1">
    <location>
        <begin position="192"/>
        <end position="225"/>
    </location>
</feature>
<dbReference type="GO" id="GO:0019901">
    <property type="term" value="F:protein kinase binding"/>
    <property type="evidence" value="ECO:0007669"/>
    <property type="project" value="InterPro"/>
</dbReference>
<gene>
    <name evidence="2" type="ORF">BDN70DRAFT_203130</name>
</gene>
<organism evidence="2 3">
    <name type="scientific">Pholiota conissans</name>
    <dbReference type="NCBI Taxonomy" id="109636"/>
    <lineage>
        <taxon>Eukaryota</taxon>
        <taxon>Fungi</taxon>
        <taxon>Dikarya</taxon>
        <taxon>Basidiomycota</taxon>
        <taxon>Agaricomycotina</taxon>
        <taxon>Agaricomycetes</taxon>
        <taxon>Agaricomycetidae</taxon>
        <taxon>Agaricales</taxon>
        <taxon>Agaricineae</taxon>
        <taxon>Strophariaceae</taxon>
        <taxon>Pholiota</taxon>
    </lineage>
</organism>
<dbReference type="EMBL" id="MU155313">
    <property type="protein sequence ID" value="KAF9475936.1"/>
    <property type="molecule type" value="Genomic_DNA"/>
</dbReference>
<feature type="compositionally biased region" description="Polar residues" evidence="1">
    <location>
        <begin position="204"/>
        <end position="216"/>
    </location>
</feature>
<dbReference type="GO" id="GO:0016538">
    <property type="term" value="F:cyclin-dependent protein serine/threonine kinase regulator activity"/>
    <property type="evidence" value="ECO:0007669"/>
    <property type="project" value="TreeGrafter"/>
</dbReference>
<name>A0A9P5YY01_9AGAR</name>
<evidence type="ECO:0000256" key="1">
    <source>
        <dbReference type="SAM" id="MobiDB-lite"/>
    </source>
</evidence>
<reference evidence="2" key="1">
    <citation type="submission" date="2020-11" db="EMBL/GenBank/DDBJ databases">
        <authorList>
            <consortium name="DOE Joint Genome Institute"/>
            <person name="Ahrendt S."/>
            <person name="Riley R."/>
            <person name="Andreopoulos W."/>
            <person name="Labutti K."/>
            <person name="Pangilinan J."/>
            <person name="Ruiz-Duenas F.J."/>
            <person name="Barrasa J.M."/>
            <person name="Sanchez-Garcia M."/>
            <person name="Camarero S."/>
            <person name="Miyauchi S."/>
            <person name="Serrano A."/>
            <person name="Linde D."/>
            <person name="Babiker R."/>
            <person name="Drula E."/>
            <person name="Ayuso-Fernandez I."/>
            <person name="Pacheco R."/>
            <person name="Padilla G."/>
            <person name="Ferreira P."/>
            <person name="Barriuso J."/>
            <person name="Kellner H."/>
            <person name="Castanera R."/>
            <person name="Alfaro M."/>
            <person name="Ramirez L."/>
            <person name="Pisabarro A.G."/>
            <person name="Kuo A."/>
            <person name="Tritt A."/>
            <person name="Lipzen A."/>
            <person name="He G."/>
            <person name="Yan M."/>
            <person name="Ng V."/>
            <person name="Cullen D."/>
            <person name="Martin F."/>
            <person name="Rosso M.-N."/>
            <person name="Henrissat B."/>
            <person name="Hibbett D."/>
            <person name="Martinez A.T."/>
            <person name="Grigoriev I.V."/>
        </authorList>
    </citation>
    <scope>NUCLEOTIDE SEQUENCE</scope>
    <source>
        <strain evidence="2">CIRM-BRFM 674</strain>
    </source>
</reference>
<keyword evidence="3" id="KW-1185">Reference proteome</keyword>
<dbReference type="InterPro" id="IPR013922">
    <property type="entry name" value="Cyclin_PHO80-like"/>
</dbReference>
<dbReference type="PANTHER" id="PTHR15615">
    <property type="match status" value="1"/>
</dbReference>
<dbReference type="Gene3D" id="1.10.472.10">
    <property type="entry name" value="Cyclin-like"/>
    <property type="match status" value="1"/>
</dbReference>
<dbReference type="Proteomes" id="UP000807469">
    <property type="component" value="Unassembled WGS sequence"/>
</dbReference>
<dbReference type="Pfam" id="PF08613">
    <property type="entry name" value="Cyclin"/>
    <property type="match status" value="1"/>
</dbReference>
<dbReference type="PANTHER" id="PTHR15615:SF27">
    <property type="entry name" value="PHO85 CYCLIN CLG1"/>
    <property type="match status" value="1"/>
</dbReference>
<evidence type="ECO:0000313" key="3">
    <source>
        <dbReference type="Proteomes" id="UP000807469"/>
    </source>
</evidence>
<protein>
    <submittedName>
        <fullName evidence="2">Uncharacterized protein</fullName>
    </submittedName>
</protein>
<dbReference type="AlphaFoldDB" id="A0A9P5YY01"/>
<comment type="caution">
    <text evidence="2">The sequence shown here is derived from an EMBL/GenBank/DDBJ whole genome shotgun (WGS) entry which is preliminary data.</text>
</comment>
<sequence>MPVPVPRTVKSQAHPVIKPYNRVRGHTLSSTIILGSQLPSAAPFASSASQEEWLGLFPSWRRNQHQHQRLPGGDPAVQDFYKGLTAADNASVIKGAHAEACLPPTFNTLQVHQSRAYPCGPPSGHAQADYKTQHASSVQDQVHLDSTMQWGVDLLVGPEGNDAMPAHRAHRGIAASSAHMASDSATLNNRSYQGGFTPIFEDQSPGSASGPDNDSSPLEPMTPFGDFVDRAVADADSYPGISRQYAEQSALADYYQVKQVNVEVYQAPPAFPTLADPPQQPAADTITPSSSVGYKTLTEPLSEWVAGYVWKICTTGFNLPPLFAQPSMNEGPYHLSAPNGLAPSIHSLLLSTLLQPSAVFLALWYLVRLPIYFGAAPLGAEFVKERAFRGALLGDGYPGFEADSSATSHAFRLVVLGCMLANKWLDDHTFSNKTWHSISNIPVQSLNRLEALALDIFSYDLSISTQQWSQWLAHVMSYHTSLASPTYPQPISRPSSNPHSIVRRAIEEIIKVPSVYKPGSPLPQPVFIGLEERLRANEEKENAMDILEINLDEDGPLREEYLPKRRANKLGSHTRNGTGMSQQPTAGKWGLQDIPAIKALPPPAKWSPAGDEPILRDRNRVSGQYVAVQAPSHTISAYPASYHASELAYNNQNWNPSSGYIPPNTNGAKTNVMVHDFTSIFQMGPSAYNPFGPISTFAIPHSRSQSLSYDNDNMRNHTRSYSQSHFEYKNSDLRLMSNEQIAFAPFADVSSNWADTSDVYMSAHIHIPAVGMQPTW</sequence>
<accession>A0A9P5YY01</accession>